<dbReference type="PANTHER" id="PTHR43283:SF18">
    <property type="match status" value="1"/>
</dbReference>
<dbReference type="InterPro" id="IPR050789">
    <property type="entry name" value="Diverse_Enzym_Activities"/>
</dbReference>
<dbReference type="Pfam" id="PF00144">
    <property type="entry name" value="Beta-lactamase"/>
    <property type="match status" value="1"/>
</dbReference>
<dbReference type="KEGG" id="lfa:LFA_2468"/>
<dbReference type="PANTHER" id="PTHR43283">
    <property type="entry name" value="BETA-LACTAMASE-RELATED"/>
    <property type="match status" value="1"/>
</dbReference>
<dbReference type="RefSeq" id="WP_045096265.1">
    <property type="nucleotide sequence ID" value="NZ_LN614827.1"/>
</dbReference>
<name>A0A098G765_9GAMM</name>
<proteinExistence type="predicted"/>
<reference evidence="4" key="1">
    <citation type="submission" date="2014-09" db="EMBL/GenBank/DDBJ databases">
        <authorList>
            <person name="Gomez-Valero L."/>
        </authorList>
    </citation>
    <scope>NUCLEOTIDE SEQUENCE [LARGE SCALE GENOMIC DNA]</scope>
    <source>
        <strain evidence="4">ATCC700992</strain>
    </source>
</reference>
<evidence type="ECO:0000313" key="3">
    <source>
        <dbReference type="EMBL" id="CEG57841.1"/>
    </source>
</evidence>
<accession>A0A098G765</accession>
<evidence type="ECO:0000256" key="1">
    <source>
        <dbReference type="SAM" id="MobiDB-lite"/>
    </source>
</evidence>
<dbReference type="Proteomes" id="UP000032430">
    <property type="component" value="Chromosome I"/>
</dbReference>
<keyword evidence="4" id="KW-1185">Reference proteome</keyword>
<dbReference type="HOGENOM" id="CLU_564742_0_0_6"/>
<organism evidence="3 4">
    <name type="scientific">Legionella fallonii LLAP-10</name>
    <dbReference type="NCBI Taxonomy" id="1212491"/>
    <lineage>
        <taxon>Bacteria</taxon>
        <taxon>Pseudomonadati</taxon>
        <taxon>Pseudomonadota</taxon>
        <taxon>Gammaproteobacteria</taxon>
        <taxon>Legionellales</taxon>
        <taxon>Legionellaceae</taxon>
        <taxon>Legionella</taxon>
    </lineage>
</organism>
<protein>
    <recommendedName>
        <fullName evidence="2">Beta-lactamase-related domain-containing protein</fullName>
    </recommendedName>
</protein>
<dbReference type="OrthoDB" id="119951at2"/>
<feature type="region of interest" description="Disordered" evidence="1">
    <location>
        <begin position="431"/>
        <end position="483"/>
    </location>
</feature>
<dbReference type="AlphaFoldDB" id="A0A098G765"/>
<dbReference type="Gene3D" id="3.40.710.10">
    <property type="entry name" value="DD-peptidase/beta-lactamase superfamily"/>
    <property type="match status" value="1"/>
</dbReference>
<gene>
    <name evidence="3" type="ORF">LFA_2468</name>
</gene>
<dbReference type="SUPFAM" id="SSF56601">
    <property type="entry name" value="beta-lactamase/transpeptidase-like"/>
    <property type="match status" value="1"/>
</dbReference>
<evidence type="ECO:0000313" key="4">
    <source>
        <dbReference type="Proteomes" id="UP000032430"/>
    </source>
</evidence>
<dbReference type="InterPro" id="IPR012338">
    <property type="entry name" value="Beta-lactam/transpept-like"/>
</dbReference>
<dbReference type="InterPro" id="IPR001466">
    <property type="entry name" value="Beta-lactam-related"/>
</dbReference>
<sequence>MPEITGIDRELIESTMRQAHIPGVSIAYRDGKTSTPSTTNIGTTDTRDTSIVSDVQDDTVFGAASLSKPVFAYLVLKLIDKGVLSRPGESAASGLDRPLHEVFPLEKFFHEHGKRLSEVDIERAKAITPRMLLSHTSGLGIDASAALSFTPGTEYAYSGTGLEYLQRVIKEKTEKSLGALAQEHVFGELALNMKNSSFVPPGASEDKADAANSLYTTASDYAKLMTAWMQDPSPVMQQAFVRQISLTQDNQRLTGETNPAAEHVDIKVKERLAWGLGLGLELDETGKAVKAFHTGDMNQFRAQTALDLEKKSCIVYFANAHNDIEANGHVLGPLIITPKIPVDYAHTWFYSKFPFALNVDQLPEEPHFGLRVQDKDKKVDSDAVMGAFMPKGVPTPAPTPHEKKEAADANLEVQEVSSYAVMRVLMPKQSLAPAPAPSSHEIQKQSAEVSSHTTVVEEESLAETDKPSSPSPLKMTPKPPDYS</sequence>
<dbReference type="STRING" id="1212491.LFA_2468"/>
<feature type="domain" description="Beta-lactamase-related" evidence="2">
    <location>
        <begin position="10"/>
        <end position="322"/>
    </location>
</feature>
<evidence type="ECO:0000259" key="2">
    <source>
        <dbReference type="Pfam" id="PF00144"/>
    </source>
</evidence>
<dbReference type="EMBL" id="LN614827">
    <property type="protein sequence ID" value="CEG57841.1"/>
    <property type="molecule type" value="Genomic_DNA"/>
</dbReference>